<accession>A0A561Q548</accession>
<dbReference type="Gene3D" id="3.55.50.30">
    <property type="match status" value="1"/>
</dbReference>
<keyword evidence="1" id="KW-0812">Transmembrane</keyword>
<dbReference type="InterPro" id="IPR006860">
    <property type="entry name" value="FecR"/>
</dbReference>
<dbReference type="AlphaFoldDB" id="A0A561Q548"/>
<evidence type="ECO:0000256" key="1">
    <source>
        <dbReference type="SAM" id="Phobius"/>
    </source>
</evidence>
<keyword evidence="1" id="KW-1133">Transmembrane helix</keyword>
<dbReference type="GO" id="GO:0016989">
    <property type="term" value="F:sigma factor antagonist activity"/>
    <property type="evidence" value="ECO:0007669"/>
    <property type="project" value="TreeGrafter"/>
</dbReference>
<comment type="caution">
    <text evidence="4">The sequence shown here is derived from an EMBL/GenBank/DDBJ whole genome shotgun (WGS) entry which is preliminary data.</text>
</comment>
<organism evidence="4 5">
    <name type="scientific">Chitinophaga polysaccharea</name>
    <dbReference type="NCBI Taxonomy" id="1293035"/>
    <lineage>
        <taxon>Bacteria</taxon>
        <taxon>Pseudomonadati</taxon>
        <taxon>Bacteroidota</taxon>
        <taxon>Chitinophagia</taxon>
        <taxon>Chitinophagales</taxon>
        <taxon>Chitinophagaceae</taxon>
        <taxon>Chitinophaga</taxon>
    </lineage>
</organism>
<evidence type="ECO:0000259" key="2">
    <source>
        <dbReference type="Pfam" id="PF04773"/>
    </source>
</evidence>
<dbReference type="Pfam" id="PF04773">
    <property type="entry name" value="FecR"/>
    <property type="match status" value="1"/>
</dbReference>
<dbReference type="InterPro" id="IPR012373">
    <property type="entry name" value="Ferrdict_sens_TM"/>
</dbReference>
<gene>
    <name evidence="4" type="ORF">FHW36_1011370</name>
</gene>
<dbReference type="PANTHER" id="PTHR30273:SF2">
    <property type="entry name" value="PROTEIN FECR"/>
    <property type="match status" value="1"/>
</dbReference>
<dbReference type="OrthoDB" id="923517at2"/>
<name>A0A561Q548_9BACT</name>
<dbReference type="RefSeq" id="WP_145664365.1">
    <property type="nucleotide sequence ID" value="NZ_VIWO01000001.1"/>
</dbReference>
<dbReference type="Gene3D" id="2.60.120.1440">
    <property type="match status" value="1"/>
</dbReference>
<dbReference type="InterPro" id="IPR032508">
    <property type="entry name" value="FecR_C"/>
</dbReference>
<protein>
    <submittedName>
        <fullName evidence="4">FecR family protein</fullName>
    </submittedName>
</protein>
<evidence type="ECO:0000313" key="4">
    <source>
        <dbReference type="EMBL" id="TWF45439.1"/>
    </source>
</evidence>
<dbReference type="Proteomes" id="UP000320811">
    <property type="component" value="Unassembled WGS sequence"/>
</dbReference>
<evidence type="ECO:0000313" key="5">
    <source>
        <dbReference type="Proteomes" id="UP000320811"/>
    </source>
</evidence>
<proteinExistence type="predicted"/>
<dbReference type="PIRSF" id="PIRSF018266">
    <property type="entry name" value="FecR"/>
    <property type="match status" value="1"/>
</dbReference>
<sequence>MEEHKDSIKFLFKKMVEGKSTPAERLQLLTWLGNNPSAEEFPAVEDLSDTGNKLLMPASEADRVWNNILRQTDQTPVVPLWKRNGFRIAAALVPVIGIASLVLFFYNRRDQQQYFVNNTHYVQTIQLKDGSAIQLKQHSRVRVAFTNGRAGKREVWLQGEAFFNVQQQATHPFTVHASNGVDIQVLGTAFNVNTEETHTAVVLNAGSVSVKAANAHKPVALQLKPGEMASFDANTRVLSAEKVDTLFHTSWKYNLMAFKNESLKLVMHQLGEQYGYNVAFENAIQENLLFTGYLPTDNLRQAILTIEQSFNLKIDLQQKSIYIKNKSF</sequence>
<feature type="domain" description="Protein FecR C-terminal" evidence="3">
    <location>
        <begin position="256"/>
        <end position="323"/>
    </location>
</feature>
<reference evidence="4 5" key="1">
    <citation type="submission" date="2019-06" db="EMBL/GenBank/DDBJ databases">
        <title>Sorghum-associated microbial communities from plants grown in Nebraska, USA.</title>
        <authorList>
            <person name="Schachtman D."/>
        </authorList>
    </citation>
    <scope>NUCLEOTIDE SEQUENCE [LARGE SCALE GENOMIC DNA]</scope>
    <source>
        <strain evidence="4 5">1209</strain>
    </source>
</reference>
<keyword evidence="5" id="KW-1185">Reference proteome</keyword>
<feature type="transmembrane region" description="Helical" evidence="1">
    <location>
        <begin position="86"/>
        <end position="106"/>
    </location>
</feature>
<keyword evidence="1" id="KW-0472">Membrane</keyword>
<dbReference type="Pfam" id="PF16344">
    <property type="entry name" value="FecR_C"/>
    <property type="match status" value="1"/>
</dbReference>
<dbReference type="EMBL" id="VIWO01000001">
    <property type="protein sequence ID" value="TWF45439.1"/>
    <property type="molecule type" value="Genomic_DNA"/>
</dbReference>
<feature type="domain" description="FecR protein" evidence="2">
    <location>
        <begin position="123"/>
        <end position="208"/>
    </location>
</feature>
<dbReference type="PANTHER" id="PTHR30273">
    <property type="entry name" value="PERIPLASMIC SIGNAL SENSOR AND SIGMA FACTOR ACTIVATOR FECR-RELATED"/>
    <property type="match status" value="1"/>
</dbReference>
<evidence type="ECO:0000259" key="3">
    <source>
        <dbReference type="Pfam" id="PF16344"/>
    </source>
</evidence>